<reference evidence="1" key="2">
    <citation type="journal article" date="2015" name="Fish Shellfish Immunol.">
        <title>Early steps in the European eel (Anguilla anguilla)-Vibrio vulnificus interaction in the gills: Role of the RtxA13 toxin.</title>
        <authorList>
            <person name="Callol A."/>
            <person name="Pajuelo D."/>
            <person name="Ebbesson L."/>
            <person name="Teles M."/>
            <person name="MacKenzie S."/>
            <person name="Amaro C."/>
        </authorList>
    </citation>
    <scope>NUCLEOTIDE SEQUENCE</scope>
</reference>
<accession>A0A0E9T0M7</accession>
<dbReference type="AlphaFoldDB" id="A0A0E9T0M7"/>
<evidence type="ECO:0000313" key="1">
    <source>
        <dbReference type="EMBL" id="JAH46475.1"/>
    </source>
</evidence>
<sequence length="54" mass="5727">MFVQGRQGIPGVSPFWNIPNPFSTSGAPVNLKGAGPPLLFVNALAFYPNGPQEQ</sequence>
<organism evidence="1">
    <name type="scientific">Anguilla anguilla</name>
    <name type="common">European freshwater eel</name>
    <name type="synonym">Muraena anguilla</name>
    <dbReference type="NCBI Taxonomy" id="7936"/>
    <lineage>
        <taxon>Eukaryota</taxon>
        <taxon>Metazoa</taxon>
        <taxon>Chordata</taxon>
        <taxon>Craniata</taxon>
        <taxon>Vertebrata</taxon>
        <taxon>Euteleostomi</taxon>
        <taxon>Actinopterygii</taxon>
        <taxon>Neopterygii</taxon>
        <taxon>Teleostei</taxon>
        <taxon>Anguilliformes</taxon>
        <taxon>Anguillidae</taxon>
        <taxon>Anguilla</taxon>
    </lineage>
</organism>
<protein>
    <submittedName>
        <fullName evidence="1">Uncharacterized protein</fullName>
    </submittedName>
</protein>
<reference evidence="1" key="1">
    <citation type="submission" date="2014-11" db="EMBL/GenBank/DDBJ databases">
        <authorList>
            <person name="Amaro Gonzalez C."/>
        </authorList>
    </citation>
    <scope>NUCLEOTIDE SEQUENCE</scope>
</reference>
<name>A0A0E9T0M7_ANGAN</name>
<dbReference type="EMBL" id="GBXM01062102">
    <property type="protein sequence ID" value="JAH46475.1"/>
    <property type="molecule type" value="Transcribed_RNA"/>
</dbReference>
<proteinExistence type="predicted"/>